<evidence type="ECO:0000313" key="1">
    <source>
        <dbReference type="EMBL" id="QDS35025.1"/>
    </source>
</evidence>
<reference evidence="1 2" key="1">
    <citation type="submission" date="2019-07" db="EMBL/GenBank/DDBJ databases">
        <title>Characterization of Brevibacillus brevis HK544, as a potential biocontrol agent.</title>
        <authorList>
            <person name="Kim H."/>
        </authorList>
    </citation>
    <scope>NUCLEOTIDE SEQUENCE [LARGE SCALE GENOMIC DNA]</scope>
    <source>
        <strain evidence="1 2">HK544</strain>
    </source>
</reference>
<protein>
    <submittedName>
        <fullName evidence="1">DUF5131 family protein</fullName>
    </submittedName>
</protein>
<organism evidence="1 2">
    <name type="scientific">Brevibacillus brevis</name>
    <name type="common">Bacillus brevis</name>
    <dbReference type="NCBI Taxonomy" id="1393"/>
    <lineage>
        <taxon>Bacteria</taxon>
        <taxon>Bacillati</taxon>
        <taxon>Bacillota</taxon>
        <taxon>Bacilli</taxon>
        <taxon>Bacillales</taxon>
        <taxon>Paenibacillaceae</taxon>
        <taxon>Brevibacillus</taxon>
    </lineage>
</organism>
<gene>
    <name evidence="1" type="ORF">FPS98_14025</name>
</gene>
<dbReference type="EMBL" id="CP042161">
    <property type="protein sequence ID" value="QDS35025.1"/>
    <property type="molecule type" value="Genomic_DNA"/>
</dbReference>
<dbReference type="InterPro" id="IPR011101">
    <property type="entry name" value="DUF5131"/>
</dbReference>
<accession>A0A517I825</accession>
<evidence type="ECO:0000313" key="2">
    <source>
        <dbReference type="Proteomes" id="UP000317713"/>
    </source>
</evidence>
<name>A0A517I825_BREBE</name>
<dbReference type="AlphaFoldDB" id="A0A517I825"/>
<dbReference type="Pfam" id="PF07505">
    <property type="entry name" value="DUF5131"/>
    <property type="match status" value="1"/>
</dbReference>
<sequence length="123" mass="14226">MWISFKRSATIAIFRPENVWQGVSVEDERVIHRIDDLRRVPAYTRFLSVEPLIGPIDNLNLEGIHWVIVGGESGPGARPMKEEWVRSIMQQCKDQNVAFFFKQWGGVQKHRNGRMIGGQTYDE</sequence>
<proteinExistence type="predicted"/>
<dbReference type="Proteomes" id="UP000317713">
    <property type="component" value="Chromosome"/>
</dbReference>